<dbReference type="Gene3D" id="3.40.50.850">
    <property type="entry name" value="Isochorismatase-like"/>
    <property type="match status" value="1"/>
</dbReference>
<evidence type="ECO:0000313" key="3">
    <source>
        <dbReference type="Proteomes" id="UP001596512"/>
    </source>
</evidence>
<dbReference type="EMBL" id="JBHTEY010000004">
    <property type="protein sequence ID" value="MFC7614766.1"/>
    <property type="molecule type" value="Genomic_DNA"/>
</dbReference>
<keyword evidence="3" id="KW-1185">Reference proteome</keyword>
<proteinExistence type="predicted"/>
<evidence type="ECO:0000256" key="1">
    <source>
        <dbReference type="SAM" id="MobiDB-lite"/>
    </source>
</evidence>
<feature type="region of interest" description="Disordered" evidence="1">
    <location>
        <begin position="106"/>
        <end position="129"/>
    </location>
</feature>
<reference evidence="3" key="1">
    <citation type="journal article" date="2019" name="Int. J. Syst. Evol. Microbiol.">
        <title>The Global Catalogue of Microorganisms (GCM) 10K type strain sequencing project: providing services to taxonomists for standard genome sequencing and annotation.</title>
        <authorList>
            <consortium name="The Broad Institute Genomics Platform"/>
            <consortium name="The Broad Institute Genome Sequencing Center for Infectious Disease"/>
            <person name="Wu L."/>
            <person name="Ma J."/>
        </authorList>
    </citation>
    <scope>NUCLEOTIDE SEQUENCE [LARGE SCALE GENOMIC DNA]</scope>
    <source>
        <strain evidence="3">JCM 17695</strain>
    </source>
</reference>
<organism evidence="2 3">
    <name type="scientific">Actinokineospora soli</name>
    <dbReference type="NCBI Taxonomy" id="1048753"/>
    <lineage>
        <taxon>Bacteria</taxon>
        <taxon>Bacillati</taxon>
        <taxon>Actinomycetota</taxon>
        <taxon>Actinomycetes</taxon>
        <taxon>Pseudonocardiales</taxon>
        <taxon>Pseudonocardiaceae</taxon>
        <taxon>Actinokineospora</taxon>
    </lineage>
</organism>
<feature type="compositionally biased region" description="Low complexity" evidence="1">
    <location>
        <begin position="107"/>
        <end position="129"/>
    </location>
</feature>
<dbReference type="InterPro" id="IPR036380">
    <property type="entry name" value="Isochorismatase-like_sf"/>
</dbReference>
<evidence type="ECO:0008006" key="4">
    <source>
        <dbReference type="Google" id="ProtNLM"/>
    </source>
</evidence>
<dbReference type="Proteomes" id="UP001596512">
    <property type="component" value="Unassembled WGS sequence"/>
</dbReference>
<dbReference type="SUPFAM" id="SSF52499">
    <property type="entry name" value="Isochorismatase-like hydrolases"/>
    <property type="match status" value="1"/>
</dbReference>
<sequence>MPLVEPYDMARAAELPRNSVAWQVDADRAVLVIHDMQDKVVDSFDATRSPALELVHNVGKLRDTCRDVGAPVVHTVRGRAAGRPTVRPLPCDLVVDAEAGSRTWRCGTSWTPAGGTSSSWSASAPTPPA</sequence>
<comment type="caution">
    <text evidence="2">The sequence shown here is derived from an EMBL/GenBank/DDBJ whole genome shotgun (WGS) entry which is preliminary data.</text>
</comment>
<gene>
    <name evidence="2" type="ORF">ACFQV2_15790</name>
</gene>
<name>A0ABW2TPQ2_9PSEU</name>
<protein>
    <recommendedName>
        <fullName evidence="4">Isochorismatase family protein</fullName>
    </recommendedName>
</protein>
<evidence type="ECO:0000313" key="2">
    <source>
        <dbReference type="EMBL" id="MFC7614766.1"/>
    </source>
</evidence>
<accession>A0ABW2TPQ2</accession>